<evidence type="ECO:0000313" key="4">
    <source>
        <dbReference type="Proteomes" id="UP000182517"/>
    </source>
</evidence>
<feature type="transmembrane region" description="Helical" evidence="1">
    <location>
        <begin position="12"/>
        <end position="37"/>
    </location>
</feature>
<accession>A0A1L3GSB9</accession>
<dbReference type="AlphaFoldDB" id="A0A1L3GSB9"/>
<dbReference type="Pfam" id="PF04608">
    <property type="entry name" value="PgpA"/>
    <property type="match status" value="1"/>
</dbReference>
<dbReference type="GO" id="GO:0008962">
    <property type="term" value="F:phosphatidylglycerophosphatase activity"/>
    <property type="evidence" value="ECO:0007669"/>
    <property type="project" value="InterPro"/>
</dbReference>
<dbReference type="PIRSF" id="PIRSF006162">
    <property type="entry name" value="PgpA"/>
    <property type="match status" value="1"/>
</dbReference>
<dbReference type="KEGG" id="pef:A7E78_13860"/>
<feature type="transmembrane region" description="Helical" evidence="1">
    <location>
        <begin position="43"/>
        <end position="67"/>
    </location>
</feature>
<feature type="domain" description="YutG/PgpA" evidence="2">
    <location>
        <begin position="8"/>
        <end position="144"/>
    </location>
</feature>
<keyword evidence="1" id="KW-0472">Membrane</keyword>
<feature type="transmembrane region" description="Helical" evidence="1">
    <location>
        <begin position="79"/>
        <end position="106"/>
    </location>
</feature>
<evidence type="ECO:0000256" key="1">
    <source>
        <dbReference type="SAM" id="Phobius"/>
    </source>
</evidence>
<dbReference type="InterPro" id="IPR007686">
    <property type="entry name" value="YutG/PgpA"/>
</dbReference>
<dbReference type="PANTHER" id="PTHR36305">
    <property type="entry name" value="PHOSPHATIDYLGLYCEROPHOSPHATASE A"/>
    <property type="match status" value="1"/>
</dbReference>
<gene>
    <name evidence="3" type="ORF">A7E78_13860</name>
</gene>
<keyword evidence="4" id="KW-1185">Reference proteome</keyword>
<evidence type="ECO:0000313" key="3">
    <source>
        <dbReference type="EMBL" id="APG28817.1"/>
    </source>
</evidence>
<dbReference type="SUPFAM" id="SSF101307">
    <property type="entry name" value="YutG-like"/>
    <property type="match status" value="1"/>
</dbReference>
<dbReference type="GO" id="GO:0006655">
    <property type="term" value="P:phosphatidylglycerol biosynthetic process"/>
    <property type="evidence" value="ECO:0007669"/>
    <property type="project" value="UniProtKB-UniPathway"/>
</dbReference>
<sequence length="157" mass="16962">MRRFVLGLASNAGLGYSPVAPGTVGTLAGIPAFYLLASLPVPLYILTLGALLCLSFWAAGAAGHIYGVVDDGRIVIDELVGYLFTVAFLPFSWTNAILGFILFRIFDITKPPPASWFDRRLKNGYGVVLDDVIAGIYGALSLRLGLFLWTFFLEGRA</sequence>
<keyword evidence="1" id="KW-0812">Transmembrane</keyword>
<dbReference type="OrthoDB" id="9804091at2"/>
<dbReference type="STRING" id="1842532.A7E78_13860"/>
<dbReference type="CDD" id="cd06971">
    <property type="entry name" value="PgpA"/>
    <property type="match status" value="1"/>
</dbReference>
<feature type="transmembrane region" description="Helical" evidence="1">
    <location>
        <begin position="132"/>
        <end position="153"/>
    </location>
</feature>
<protein>
    <submittedName>
        <fullName evidence="3">Phosphatidylglycerophosphatase A</fullName>
    </submittedName>
</protein>
<dbReference type="InterPro" id="IPR026037">
    <property type="entry name" value="PgpA"/>
</dbReference>
<evidence type="ECO:0000259" key="2">
    <source>
        <dbReference type="Pfam" id="PF04608"/>
    </source>
</evidence>
<dbReference type="PANTHER" id="PTHR36305:SF1">
    <property type="entry name" value="PHOSPHATIDYLGLYCEROPHOSPHATASE A"/>
    <property type="match status" value="1"/>
</dbReference>
<dbReference type="EMBL" id="CP015519">
    <property type="protein sequence ID" value="APG28817.1"/>
    <property type="molecule type" value="Genomic_DNA"/>
</dbReference>
<dbReference type="InterPro" id="IPR036681">
    <property type="entry name" value="PgpA-like_sf"/>
</dbReference>
<dbReference type="Proteomes" id="UP000182517">
    <property type="component" value="Chromosome"/>
</dbReference>
<proteinExistence type="predicted"/>
<reference evidence="3 4" key="1">
    <citation type="journal article" date="2017" name="Genome Announc.">
        <title>Complete Genome Sequences of Two Acetylene-Fermenting Pelobacter acetylenicus Strains.</title>
        <authorList>
            <person name="Sutton J.M."/>
            <person name="Baesman S.M."/>
            <person name="Fierst J.L."/>
            <person name="Poret-Peterson A.T."/>
            <person name="Oremland R.S."/>
            <person name="Dunlap D.S."/>
            <person name="Akob D.M."/>
        </authorList>
    </citation>
    <scope>NUCLEOTIDE SEQUENCE [LARGE SCALE GENOMIC DNA]</scope>
    <source>
        <strain evidence="3 4">SFB93</strain>
    </source>
</reference>
<keyword evidence="1" id="KW-1133">Transmembrane helix</keyword>
<name>A0A1L3GSB9_9BACT</name>
<organism evidence="3 4">
    <name type="scientific">Syntrophotalea acetylenivorans</name>
    <dbReference type="NCBI Taxonomy" id="1842532"/>
    <lineage>
        <taxon>Bacteria</taxon>
        <taxon>Pseudomonadati</taxon>
        <taxon>Thermodesulfobacteriota</taxon>
        <taxon>Desulfuromonadia</taxon>
        <taxon>Desulfuromonadales</taxon>
        <taxon>Syntrophotaleaceae</taxon>
        <taxon>Syntrophotalea</taxon>
    </lineage>
</organism>
<dbReference type="RefSeq" id="WP_072284841.1">
    <property type="nucleotide sequence ID" value="NZ_CP015519.1"/>
</dbReference>
<dbReference type="UniPathway" id="UPA00084">
    <property type="reaction ID" value="UER00504"/>
</dbReference>